<dbReference type="GO" id="GO:0031564">
    <property type="term" value="P:transcription antitermination"/>
    <property type="evidence" value="ECO:0007669"/>
    <property type="project" value="UniProtKB-KW"/>
</dbReference>
<dbReference type="HAMAP" id="MF_00073">
    <property type="entry name" value="NusB"/>
    <property type="match status" value="1"/>
</dbReference>
<dbReference type="EMBL" id="MQVS01000002">
    <property type="protein sequence ID" value="OKL52429.1"/>
    <property type="molecule type" value="Genomic_DNA"/>
</dbReference>
<dbReference type="STRING" id="52770.BSZ40_02875"/>
<dbReference type="GO" id="GO:0005829">
    <property type="term" value="C:cytosol"/>
    <property type="evidence" value="ECO:0007669"/>
    <property type="project" value="TreeGrafter"/>
</dbReference>
<evidence type="ECO:0000256" key="6">
    <source>
        <dbReference type="HAMAP-Rule" id="MF_00073"/>
    </source>
</evidence>
<protein>
    <recommendedName>
        <fullName evidence="6">Transcription antitermination protein NusB</fullName>
    </recommendedName>
    <alternativeName>
        <fullName evidence="6">Antitermination factor NusB</fullName>
    </alternativeName>
</protein>
<keyword evidence="3 6" id="KW-0694">RNA-binding</keyword>
<feature type="domain" description="NusB/RsmB/TIM44" evidence="7">
    <location>
        <begin position="7"/>
        <end position="134"/>
    </location>
</feature>
<evidence type="ECO:0000313" key="8">
    <source>
        <dbReference type="EMBL" id="OKL52429.1"/>
    </source>
</evidence>
<evidence type="ECO:0000256" key="2">
    <source>
        <dbReference type="ARBA" id="ARBA00022814"/>
    </source>
</evidence>
<comment type="similarity">
    <text evidence="1 6">Belongs to the NusB family.</text>
</comment>
<organism evidence="8 9">
    <name type="scientific">Buchananella hordeovulneris</name>
    <dbReference type="NCBI Taxonomy" id="52770"/>
    <lineage>
        <taxon>Bacteria</taxon>
        <taxon>Bacillati</taxon>
        <taxon>Actinomycetota</taxon>
        <taxon>Actinomycetes</taxon>
        <taxon>Actinomycetales</taxon>
        <taxon>Actinomycetaceae</taxon>
        <taxon>Buchananella</taxon>
    </lineage>
</organism>
<dbReference type="SUPFAM" id="SSF48013">
    <property type="entry name" value="NusB-like"/>
    <property type="match status" value="1"/>
</dbReference>
<dbReference type="InterPro" id="IPR006027">
    <property type="entry name" value="NusB_RsmB_TIM44"/>
</dbReference>
<dbReference type="InterPro" id="IPR011605">
    <property type="entry name" value="NusB_fam"/>
</dbReference>
<dbReference type="Pfam" id="PF01029">
    <property type="entry name" value="NusB"/>
    <property type="match status" value="1"/>
</dbReference>
<dbReference type="FunCoup" id="A0A1Q5PYA2">
    <property type="interactions" value="39"/>
</dbReference>
<dbReference type="GO" id="GO:0006353">
    <property type="term" value="P:DNA-templated transcription termination"/>
    <property type="evidence" value="ECO:0007669"/>
    <property type="project" value="UniProtKB-UniRule"/>
</dbReference>
<comment type="function">
    <text evidence="6">Involved in transcription antitermination. Required for transcription of ribosomal RNA (rRNA) genes. Binds specifically to the boxA antiterminator sequence of the ribosomal RNA (rrn) operons.</text>
</comment>
<evidence type="ECO:0000313" key="9">
    <source>
        <dbReference type="Proteomes" id="UP000185612"/>
    </source>
</evidence>
<keyword evidence="5 6" id="KW-0804">Transcription</keyword>
<dbReference type="Proteomes" id="UP000185612">
    <property type="component" value="Unassembled WGS sequence"/>
</dbReference>
<evidence type="ECO:0000256" key="1">
    <source>
        <dbReference type="ARBA" id="ARBA00005952"/>
    </source>
</evidence>
<dbReference type="AlphaFoldDB" id="A0A1Q5PYA2"/>
<reference evidence="9" key="1">
    <citation type="submission" date="2016-12" db="EMBL/GenBank/DDBJ databases">
        <authorList>
            <person name="Meng X."/>
        </authorList>
    </citation>
    <scope>NUCLEOTIDE SEQUENCE [LARGE SCALE GENOMIC DNA]</scope>
    <source>
        <strain evidence="9">DSM 20732</strain>
    </source>
</reference>
<dbReference type="PANTHER" id="PTHR11078">
    <property type="entry name" value="N UTILIZATION SUBSTANCE PROTEIN B-RELATED"/>
    <property type="match status" value="1"/>
</dbReference>
<accession>A0A1Q5PYA2</accession>
<gene>
    <name evidence="6" type="primary">nusB</name>
    <name evidence="8" type="ORF">BSZ40_02875</name>
</gene>
<dbReference type="InterPro" id="IPR035926">
    <property type="entry name" value="NusB-like_sf"/>
</dbReference>
<evidence type="ECO:0000259" key="7">
    <source>
        <dbReference type="Pfam" id="PF01029"/>
    </source>
</evidence>
<dbReference type="PANTHER" id="PTHR11078:SF3">
    <property type="entry name" value="ANTITERMINATION NUSB DOMAIN-CONTAINING PROTEIN"/>
    <property type="match status" value="1"/>
</dbReference>
<keyword evidence="4 6" id="KW-0805">Transcription regulation</keyword>
<dbReference type="Gene3D" id="1.10.940.10">
    <property type="entry name" value="NusB-like"/>
    <property type="match status" value="1"/>
</dbReference>
<keyword evidence="2 6" id="KW-0889">Transcription antitermination</keyword>
<evidence type="ECO:0000256" key="3">
    <source>
        <dbReference type="ARBA" id="ARBA00022884"/>
    </source>
</evidence>
<keyword evidence="9" id="KW-1185">Reference proteome</keyword>
<evidence type="ECO:0000256" key="4">
    <source>
        <dbReference type="ARBA" id="ARBA00023015"/>
    </source>
</evidence>
<proteinExistence type="inferred from homology"/>
<name>A0A1Q5PYA2_9ACTO</name>
<dbReference type="GO" id="GO:0003723">
    <property type="term" value="F:RNA binding"/>
    <property type="evidence" value="ECO:0007669"/>
    <property type="project" value="UniProtKB-UniRule"/>
</dbReference>
<sequence length="142" mass="15020">MADARSKARRRAVEVLFEAETVGALTSSELAALAAARRQITAAHTPLPAFAQEILAGVAANLGQIDDVLNTYQTGKAISRLPQVDRAILRVGVWELLFADTPPNVAIDEAVNLAALLSTDESPPVVNGLLGRIKDLAPTLRS</sequence>
<evidence type="ECO:0000256" key="5">
    <source>
        <dbReference type="ARBA" id="ARBA00023163"/>
    </source>
</evidence>
<dbReference type="OrthoDB" id="3528057at2"/>
<dbReference type="RefSeq" id="WP_073823118.1">
    <property type="nucleotide sequence ID" value="NZ_JAUNKL010000001.1"/>
</dbReference>
<dbReference type="NCBIfam" id="TIGR01951">
    <property type="entry name" value="nusB"/>
    <property type="match status" value="1"/>
</dbReference>
<comment type="caution">
    <text evidence="8">The sequence shown here is derived from an EMBL/GenBank/DDBJ whole genome shotgun (WGS) entry which is preliminary data.</text>
</comment>